<dbReference type="Proteomes" id="UP001607303">
    <property type="component" value="Unassembled WGS sequence"/>
</dbReference>
<name>A0ABD2CIK9_VESMC</name>
<dbReference type="InterPro" id="IPR057726">
    <property type="entry name" value="Tsg_C"/>
</dbReference>
<proteinExistence type="inferred from homology"/>
<evidence type="ECO:0000256" key="5">
    <source>
        <dbReference type="ARBA" id="ARBA00022729"/>
    </source>
</evidence>
<dbReference type="InterPro" id="IPR006761">
    <property type="entry name" value="Tsg"/>
</dbReference>
<comment type="subcellular location">
    <subcellularLocation>
        <location evidence="1">Secreted</location>
    </subcellularLocation>
</comment>
<accession>A0ABD2CIK9</accession>
<evidence type="ECO:0000256" key="6">
    <source>
        <dbReference type="ARBA" id="ARBA00023180"/>
    </source>
</evidence>
<evidence type="ECO:0000259" key="9">
    <source>
        <dbReference type="Pfam" id="PF23782"/>
    </source>
</evidence>
<evidence type="ECO:0000256" key="1">
    <source>
        <dbReference type="ARBA" id="ARBA00004613"/>
    </source>
</evidence>
<feature type="domain" description="Tsg C-terminal" evidence="8">
    <location>
        <begin position="357"/>
        <end position="487"/>
    </location>
</feature>
<dbReference type="GO" id="GO:0005576">
    <property type="term" value="C:extracellular region"/>
    <property type="evidence" value="ECO:0007669"/>
    <property type="project" value="UniProtKB-SubCell"/>
</dbReference>
<dbReference type="Pfam" id="PF23782">
    <property type="entry name" value="Tsg_N"/>
    <property type="match status" value="1"/>
</dbReference>
<dbReference type="InterPro" id="IPR057635">
    <property type="entry name" value="Tsg_N"/>
</dbReference>
<dbReference type="PANTHER" id="PTHR12312:SF16">
    <property type="entry name" value="TWISTED GASTRULATION PROTEIN HOMOLOG 1-A-RELATED"/>
    <property type="match status" value="1"/>
</dbReference>
<evidence type="ECO:0000256" key="7">
    <source>
        <dbReference type="SAM" id="MobiDB-lite"/>
    </source>
</evidence>
<evidence type="ECO:0000259" key="8">
    <source>
        <dbReference type="Pfam" id="PF04668"/>
    </source>
</evidence>
<feature type="domain" description="Tsg N-terminal" evidence="9">
    <location>
        <begin position="297"/>
        <end position="353"/>
    </location>
</feature>
<sequence>MLGIRVEIWRKPTKCLNARNPGLNAVDCSRREMRGCTMDDVQPRISVYPSILQTVIHVVCKCMIIIAFVNATMSLVVRSYNKSELGKLKNARWHLIVNNDDDEDHDDDDDAADDDDDDNVDSNLSLFTSLTIHRGIKKGEEKKTKKNEEEEKEKEEEEEEEEERNLEFTYFEKRSISSFNDIINSKVQPIRNIPKDSPGPRCPPLRNEPLLLRVLLRHEFQQSRRRDSRRKCLVTGTSGLLFAGNTPIDVEGKYRYNPNAHRLSARSENTMTCRSALITAFTIGILLLATRTDYSEACNEAICASVVSKCMLTQSCKCDLVTCTCCKECFSCLSYLYDECCSCVDLCPKPNITDNPLSKKSHVEDFSEPVPGLFQALTAEPDPHERWLTFTYPVDFDMSLFAPKQEKEIKYHMQTAEEEMHPLKPNVMTVNCTVAFMAQCNSWNKCRASCQSMGATSYRWFHDGCCECIGDTCINYGINESRCIHCPMDKEEDDLKDQYDDFGQDEDELTEDEID</sequence>
<keyword evidence="5" id="KW-0732">Signal</keyword>
<organism evidence="10 11">
    <name type="scientific">Vespula maculifrons</name>
    <name type="common">Eastern yellow jacket</name>
    <name type="synonym">Wasp</name>
    <dbReference type="NCBI Taxonomy" id="7453"/>
    <lineage>
        <taxon>Eukaryota</taxon>
        <taxon>Metazoa</taxon>
        <taxon>Ecdysozoa</taxon>
        <taxon>Arthropoda</taxon>
        <taxon>Hexapoda</taxon>
        <taxon>Insecta</taxon>
        <taxon>Pterygota</taxon>
        <taxon>Neoptera</taxon>
        <taxon>Endopterygota</taxon>
        <taxon>Hymenoptera</taxon>
        <taxon>Apocrita</taxon>
        <taxon>Aculeata</taxon>
        <taxon>Vespoidea</taxon>
        <taxon>Vespidae</taxon>
        <taxon>Vespinae</taxon>
        <taxon>Vespula</taxon>
    </lineage>
</organism>
<reference evidence="10 11" key="1">
    <citation type="journal article" date="2024" name="Ann. Entomol. Soc. Am.">
        <title>Genomic analyses of the southern and eastern yellowjacket wasps (Hymenoptera: Vespidae) reveal evolutionary signatures of social life.</title>
        <authorList>
            <person name="Catto M.A."/>
            <person name="Caine P.B."/>
            <person name="Orr S.E."/>
            <person name="Hunt B.G."/>
            <person name="Goodisman M.A.D."/>
        </authorList>
    </citation>
    <scope>NUCLEOTIDE SEQUENCE [LARGE SCALE GENOMIC DNA]</scope>
    <source>
        <strain evidence="10">232</strain>
        <tissue evidence="10">Head and thorax</tissue>
    </source>
</reference>
<feature type="region of interest" description="Disordered" evidence="7">
    <location>
        <begin position="99"/>
        <end position="121"/>
    </location>
</feature>
<comment type="caution">
    <text evidence="10">The sequence shown here is derived from an EMBL/GenBank/DDBJ whole genome shotgun (WGS) entry which is preliminary data.</text>
</comment>
<dbReference type="EMBL" id="JAYRBN010000050">
    <property type="protein sequence ID" value="KAL2744927.1"/>
    <property type="molecule type" value="Genomic_DNA"/>
</dbReference>
<dbReference type="Pfam" id="PF04668">
    <property type="entry name" value="Tsg"/>
    <property type="match status" value="1"/>
</dbReference>
<feature type="compositionally biased region" description="Acidic residues" evidence="7">
    <location>
        <begin position="150"/>
        <end position="164"/>
    </location>
</feature>
<keyword evidence="4" id="KW-0964">Secreted</keyword>
<evidence type="ECO:0000256" key="3">
    <source>
        <dbReference type="ARBA" id="ARBA00022473"/>
    </source>
</evidence>
<feature type="region of interest" description="Disordered" evidence="7">
    <location>
        <begin position="138"/>
        <end position="166"/>
    </location>
</feature>
<keyword evidence="6" id="KW-0325">Glycoprotein</keyword>
<evidence type="ECO:0000313" key="11">
    <source>
        <dbReference type="Proteomes" id="UP001607303"/>
    </source>
</evidence>
<keyword evidence="3" id="KW-0217">Developmental protein</keyword>
<dbReference type="PANTHER" id="PTHR12312">
    <property type="entry name" value="TWISTED GASTRULATION PROTEIN HOMOLOG 1-A-RELATED"/>
    <property type="match status" value="1"/>
</dbReference>
<feature type="compositionally biased region" description="Basic and acidic residues" evidence="7">
    <location>
        <begin position="138"/>
        <end position="149"/>
    </location>
</feature>
<evidence type="ECO:0000256" key="4">
    <source>
        <dbReference type="ARBA" id="ARBA00022525"/>
    </source>
</evidence>
<comment type="similarity">
    <text evidence="2">Belongs to the twisted gastrulation protein family.</text>
</comment>
<protein>
    <submittedName>
        <fullName evidence="10">Twisted gastrulation protein 1-A-like isoform X2</fullName>
    </submittedName>
</protein>
<feature type="compositionally biased region" description="Acidic residues" evidence="7">
    <location>
        <begin position="99"/>
        <end position="120"/>
    </location>
</feature>
<feature type="region of interest" description="Disordered" evidence="7">
    <location>
        <begin position="496"/>
        <end position="515"/>
    </location>
</feature>
<dbReference type="AlphaFoldDB" id="A0ABD2CIK9"/>
<keyword evidence="11" id="KW-1185">Reference proteome</keyword>
<evidence type="ECO:0000313" key="10">
    <source>
        <dbReference type="EMBL" id="KAL2744927.1"/>
    </source>
</evidence>
<gene>
    <name evidence="10" type="ORF">V1477_007469</name>
</gene>
<evidence type="ECO:0000256" key="2">
    <source>
        <dbReference type="ARBA" id="ARBA00010047"/>
    </source>
</evidence>